<organism evidence="7 8">
    <name type="scientific">Pelagomonas calceolata</name>
    <dbReference type="NCBI Taxonomy" id="35677"/>
    <lineage>
        <taxon>Eukaryota</taxon>
        <taxon>Sar</taxon>
        <taxon>Stramenopiles</taxon>
        <taxon>Ochrophyta</taxon>
        <taxon>Pelagophyceae</taxon>
        <taxon>Pelagomonadales</taxon>
        <taxon>Pelagomonadaceae</taxon>
        <taxon>Pelagomonas</taxon>
    </lineage>
</organism>
<dbReference type="InterPro" id="IPR001841">
    <property type="entry name" value="Znf_RING"/>
</dbReference>
<evidence type="ECO:0000313" key="7">
    <source>
        <dbReference type="EMBL" id="CAH0376229.1"/>
    </source>
</evidence>
<dbReference type="Gene3D" id="2.30.30.140">
    <property type="match status" value="1"/>
</dbReference>
<keyword evidence="1" id="KW-0479">Metal-binding</keyword>
<dbReference type="CDD" id="cd16448">
    <property type="entry name" value="RING-H2"/>
    <property type="match status" value="1"/>
</dbReference>
<proteinExistence type="predicted"/>
<dbReference type="InterPro" id="IPR013083">
    <property type="entry name" value="Znf_RING/FYVE/PHD"/>
</dbReference>
<reference evidence="7" key="1">
    <citation type="submission" date="2021-11" db="EMBL/GenBank/DDBJ databases">
        <authorList>
            <consortium name="Genoscope - CEA"/>
            <person name="William W."/>
        </authorList>
    </citation>
    <scope>NUCLEOTIDE SEQUENCE</scope>
</reference>
<keyword evidence="3" id="KW-0862">Zinc</keyword>
<name>A0A8J2SZ42_9STRA</name>
<dbReference type="GO" id="GO:0061630">
    <property type="term" value="F:ubiquitin protein ligase activity"/>
    <property type="evidence" value="ECO:0007669"/>
    <property type="project" value="TreeGrafter"/>
</dbReference>
<comment type="caution">
    <text evidence="7">The sequence shown here is derived from an EMBL/GenBank/DDBJ whole genome shotgun (WGS) entry which is preliminary data.</text>
</comment>
<dbReference type="Proteomes" id="UP000789595">
    <property type="component" value="Unassembled WGS sequence"/>
</dbReference>
<keyword evidence="2 4" id="KW-0863">Zinc-finger</keyword>
<evidence type="ECO:0000256" key="3">
    <source>
        <dbReference type="ARBA" id="ARBA00022833"/>
    </source>
</evidence>
<dbReference type="GO" id="GO:0043161">
    <property type="term" value="P:proteasome-mediated ubiquitin-dependent protein catabolic process"/>
    <property type="evidence" value="ECO:0007669"/>
    <property type="project" value="TreeGrafter"/>
</dbReference>
<evidence type="ECO:0000259" key="6">
    <source>
        <dbReference type="PROSITE" id="PS50089"/>
    </source>
</evidence>
<feature type="compositionally biased region" description="Low complexity" evidence="5">
    <location>
        <begin position="151"/>
        <end position="162"/>
    </location>
</feature>
<dbReference type="GO" id="GO:0012505">
    <property type="term" value="C:endomembrane system"/>
    <property type="evidence" value="ECO:0007669"/>
    <property type="project" value="TreeGrafter"/>
</dbReference>
<feature type="region of interest" description="Disordered" evidence="5">
    <location>
        <begin position="151"/>
        <end position="186"/>
    </location>
</feature>
<dbReference type="GO" id="GO:0008270">
    <property type="term" value="F:zinc ion binding"/>
    <property type="evidence" value="ECO:0007669"/>
    <property type="project" value="UniProtKB-KW"/>
</dbReference>
<dbReference type="PANTHER" id="PTHR22763">
    <property type="entry name" value="RING ZINC FINGER PROTEIN"/>
    <property type="match status" value="1"/>
</dbReference>
<evidence type="ECO:0000256" key="4">
    <source>
        <dbReference type="PROSITE-ProRule" id="PRU00175"/>
    </source>
</evidence>
<dbReference type="SUPFAM" id="SSF57850">
    <property type="entry name" value="RING/U-box"/>
    <property type="match status" value="1"/>
</dbReference>
<dbReference type="InterPro" id="IPR050731">
    <property type="entry name" value="HRD1_E3_ubiq-ligases"/>
</dbReference>
<gene>
    <name evidence="7" type="ORF">PECAL_5P07950</name>
</gene>
<accession>A0A8J2SZ42</accession>
<evidence type="ECO:0000256" key="5">
    <source>
        <dbReference type="SAM" id="MobiDB-lite"/>
    </source>
</evidence>
<protein>
    <recommendedName>
        <fullName evidence="6">RING-type domain-containing protein</fullName>
    </recommendedName>
</protein>
<evidence type="ECO:0000313" key="8">
    <source>
        <dbReference type="Proteomes" id="UP000789595"/>
    </source>
</evidence>
<evidence type="ECO:0000256" key="2">
    <source>
        <dbReference type="ARBA" id="ARBA00022771"/>
    </source>
</evidence>
<dbReference type="EMBL" id="CAKKNE010000005">
    <property type="protein sequence ID" value="CAH0376229.1"/>
    <property type="molecule type" value="Genomic_DNA"/>
</dbReference>
<dbReference type="SMART" id="SM00184">
    <property type="entry name" value="RING"/>
    <property type="match status" value="1"/>
</dbReference>
<dbReference type="Pfam" id="PF13639">
    <property type="entry name" value="zf-RING_2"/>
    <property type="match status" value="1"/>
</dbReference>
<keyword evidence="8" id="KW-1185">Reference proteome</keyword>
<dbReference type="PROSITE" id="PS50089">
    <property type="entry name" value="ZF_RING_2"/>
    <property type="match status" value="1"/>
</dbReference>
<dbReference type="Gene3D" id="3.30.40.10">
    <property type="entry name" value="Zinc/RING finger domain, C3HC4 (zinc finger)"/>
    <property type="match status" value="1"/>
</dbReference>
<dbReference type="OrthoDB" id="8062037at2759"/>
<dbReference type="AlphaFoldDB" id="A0A8J2SZ42"/>
<feature type="domain" description="RING-type" evidence="6">
    <location>
        <begin position="4"/>
        <end position="53"/>
    </location>
</feature>
<sequence>MENCPICLEDLDGASPVLPCGHRCHASCLGQLADANGWAATRRGTVIPCPSCRKESRVAAPTPVAAFGVGDEVYALWGHRWYPGVVDEVLEDGYEIAWDEEDASNEIPAARVRARVPVQPVPAPTNTPEPPAAPGTDASAALRTLALQAHAREQAAANSGSAPAPPAPVAAALPSKQKKNRPTAAVQQQRLQLTKTIFAASEGSLAQRRKTTQRLLEKELAKTGGNVRSKAWLLVDAIAPMRAGRETARPPNVKIFLRVTKRATLSFLTVSQDDVVLRLVFKSLARPSTRGIEKVRVIMGLGGVRSVATVRAFGAFLACNRAIVLAVNFGGLPNRPAEFWDAVLDALRGGGVAYVYVGRDDTSLDFTETVKAVTEATRRAQLQAWADAGGAPEDEPLWHREDEIARLCHLAGGGEDAAFGRPLPLGYLKAPQRAKQRRRASFGVCPWMPSPLHDLPE</sequence>
<evidence type="ECO:0000256" key="1">
    <source>
        <dbReference type="ARBA" id="ARBA00022723"/>
    </source>
</evidence>